<dbReference type="SUPFAM" id="SSF47823">
    <property type="entry name" value="lambda integrase-like, N-terminal domain"/>
    <property type="match status" value="1"/>
</dbReference>
<dbReference type="InterPro" id="IPR013762">
    <property type="entry name" value="Integrase-like_cat_sf"/>
</dbReference>
<dbReference type="Gene3D" id="1.10.150.130">
    <property type="match status" value="1"/>
</dbReference>
<feature type="region of interest" description="Disordered" evidence="3">
    <location>
        <begin position="357"/>
        <end position="387"/>
    </location>
</feature>
<evidence type="ECO:0000313" key="4">
    <source>
        <dbReference type="EMBL" id="KAE8240163.1"/>
    </source>
</evidence>
<dbReference type="InterPro" id="IPR010998">
    <property type="entry name" value="Integrase_recombinase_N"/>
</dbReference>
<sequence>VREGRIAEVNAQRADLHELVDTQAFFRRGAKWWVDLSGGRHDESYEYALRQATGSSRTDGWHYGDEEIKTLAEELGLPLHKPTQWSSIFSYAGYTFNISARQAGLPASKVRTYLADVDLWLSRPTHRLEDAQRLLGRLLHTSPVVVDAPRHLTRLIGFVNVAVKSGAHPRSERHGGSALEEDIRWWRTNLGGSGEIWRSIKQYTPRDINLFVDASSDWGVGVWWNGQSASYRLRPDWRSRGEGRDIQFAEALAIEIGLLHVLSTGIRSAALIVYTDNTGVQFGVPRGRMRNAAATTVIERIHALQVKHDILVHTKRVTSADNPADEPSRGVIQQPLLPSIVLPEHVASELLALRSARSKPPPVSVPTPLPPSAAENRRRFTPNALKPASSSLRPEVLATQRLIRWRPITALTGKHLSSEEIAVVGSALAASYSEDTLGSYGTGLARWHLWCDEREAPEQLRCPAPAELLECFIVQHAGKFSSDTIGTWLSGLRAWHRIWRQTWPAGDLRRTELIRYAALNTPSSSRKPARPPVTLEWLSSILQVVKLDSPGDVAAAAAASVAFWGLLRLGEATCSRKGFDPRKDISRTGVAFASSYGGSFTATLSLPFTKTNPHGERVVLTKRPATVDPLRWLQFHLALNIVRDDAAHSLFAFKRGSGVTEMRRATLTSRLQILSRRAKLEAIDGHSFRIGGCTELLRAGNAFDDVRVHGRWSSEAWKRYVRDHAEIMAPRLHLDDAALNRLAAAERGSNVGPRADGAG</sequence>
<organism evidence="4 5">
    <name type="scientific">Tilletia caries</name>
    <name type="common">wheat bunt fungus</name>
    <dbReference type="NCBI Taxonomy" id="13290"/>
    <lineage>
        <taxon>Eukaryota</taxon>
        <taxon>Fungi</taxon>
        <taxon>Dikarya</taxon>
        <taxon>Basidiomycota</taxon>
        <taxon>Ustilaginomycotina</taxon>
        <taxon>Exobasidiomycetes</taxon>
        <taxon>Tilletiales</taxon>
        <taxon>Tilletiaceae</taxon>
        <taxon>Tilletia</taxon>
    </lineage>
</organism>
<dbReference type="EMBL" id="LWDD02002694">
    <property type="protein sequence ID" value="KAE8240163.1"/>
    <property type="molecule type" value="Genomic_DNA"/>
</dbReference>
<dbReference type="GO" id="GO:0003677">
    <property type="term" value="F:DNA binding"/>
    <property type="evidence" value="ECO:0007669"/>
    <property type="project" value="UniProtKB-KW"/>
</dbReference>
<evidence type="ECO:0000256" key="2">
    <source>
        <dbReference type="ARBA" id="ARBA00023172"/>
    </source>
</evidence>
<protein>
    <recommendedName>
        <fullName evidence="6">Tyr recombinase domain-containing protein</fullName>
    </recommendedName>
</protein>
<dbReference type="GO" id="GO:0006310">
    <property type="term" value="P:DNA recombination"/>
    <property type="evidence" value="ECO:0007669"/>
    <property type="project" value="UniProtKB-KW"/>
</dbReference>
<name>A0A8T8SGX9_9BASI</name>
<comment type="caution">
    <text evidence="4">The sequence shown here is derived from an EMBL/GenBank/DDBJ whole genome shotgun (WGS) entry which is preliminary data.</text>
</comment>
<reference evidence="4" key="1">
    <citation type="submission" date="2016-04" db="EMBL/GenBank/DDBJ databases">
        <authorList>
            <person name="Nguyen H.D."/>
            <person name="Kesanakurti P."/>
            <person name="Cullis J."/>
            <person name="Levesque C.A."/>
            <person name="Hambleton S."/>
        </authorList>
    </citation>
    <scope>NUCLEOTIDE SEQUENCE</scope>
    <source>
        <strain evidence="4">DAOMC 238032</strain>
    </source>
</reference>
<gene>
    <name evidence="4" type="ORF">A4X03_0g8585</name>
</gene>
<proteinExistence type="predicted"/>
<evidence type="ECO:0000256" key="3">
    <source>
        <dbReference type="SAM" id="MobiDB-lite"/>
    </source>
</evidence>
<dbReference type="AlphaFoldDB" id="A0A8T8SGX9"/>
<dbReference type="InterPro" id="IPR011010">
    <property type="entry name" value="DNA_brk_join_enz"/>
</dbReference>
<evidence type="ECO:0000313" key="5">
    <source>
        <dbReference type="Proteomes" id="UP000077671"/>
    </source>
</evidence>
<dbReference type="PANTHER" id="PTHR33050:SF7">
    <property type="entry name" value="RIBONUCLEASE H"/>
    <property type="match status" value="1"/>
</dbReference>
<dbReference type="PANTHER" id="PTHR33050">
    <property type="entry name" value="REVERSE TRANSCRIPTASE DOMAIN-CONTAINING PROTEIN"/>
    <property type="match status" value="1"/>
</dbReference>
<reference evidence="4" key="2">
    <citation type="journal article" date="2019" name="IMA Fungus">
        <title>Genome sequencing and comparison of five Tilletia species to identify candidate genes for the detection of regulated species infecting wheat.</title>
        <authorList>
            <person name="Nguyen H.D.T."/>
            <person name="Sultana T."/>
            <person name="Kesanakurti P."/>
            <person name="Hambleton S."/>
        </authorList>
    </citation>
    <scope>NUCLEOTIDE SEQUENCE</scope>
    <source>
        <strain evidence="4">DAOMC 238032</strain>
    </source>
</reference>
<keyword evidence="1" id="KW-0238">DNA-binding</keyword>
<feature type="non-terminal residue" evidence="4">
    <location>
        <position position="1"/>
    </location>
</feature>
<dbReference type="Gene3D" id="1.10.443.10">
    <property type="entry name" value="Intergrase catalytic core"/>
    <property type="match status" value="1"/>
</dbReference>
<evidence type="ECO:0008006" key="6">
    <source>
        <dbReference type="Google" id="ProtNLM"/>
    </source>
</evidence>
<dbReference type="GO" id="GO:0015074">
    <property type="term" value="P:DNA integration"/>
    <property type="evidence" value="ECO:0007669"/>
    <property type="project" value="InterPro"/>
</dbReference>
<dbReference type="SUPFAM" id="SSF56349">
    <property type="entry name" value="DNA breaking-rejoining enzymes"/>
    <property type="match status" value="1"/>
</dbReference>
<dbReference type="Proteomes" id="UP000077671">
    <property type="component" value="Unassembled WGS sequence"/>
</dbReference>
<feature type="compositionally biased region" description="Pro residues" evidence="3">
    <location>
        <begin position="359"/>
        <end position="371"/>
    </location>
</feature>
<evidence type="ECO:0000256" key="1">
    <source>
        <dbReference type="ARBA" id="ARBA00023125"/>
    </source>
</evidence>
<accession>A0A8T8SGX9</accession>
<keyword evidence="2" id="KW-0233">DNA recombination</keyword>
<dbReference type="InterPro" id="IPR052055">
    <property type="entry name" value="Hepadnavirus_pol/RT"/>
</dbReference>